<feature type="transmembrane region" description="Helical" evidence="7">
    <location>
        <begin position="97"/>
        <end position="118"/>
    </location>
</feature>
<evidence type="ECO:0000256" key="3">
    <source>
        <dbReference type="ARBA" id="ARBA00022475"/>
    </source>
</evidence>
<feature type="transmembrane region" description="Helical" evidence="7">
    <location>
        <begin position="157"/>
        <end position="180"/>
    </location>
</feature>
<evidence type="ECO:0000256" key="1">
    <source>
        <dbReference type="ARBA" id="ARBA00004651"/>
    </source>
</evidence>
<dbReference type="InterPro" id="IPR020846">
    <property type="entry name" value="MFS_dom"/>
</dbReference>
<accession>A0A6J6YYQ0</accession>
<feature type="transmembrane region" description="Helical" evidence="7">
    <location>
        <begin position="201"/>
        <end position="224"/>
    </location>
</feature>
<feature type="domain" description="Major facilitator superfamily (MFS) profile" evidence="8">
    <location>
        <begin position="6"/>
        <end position="378"/>
    </location>
</feature>
<evidence type="ECO:0000256" key="2">
    <source>
        <dbReference type="ARBA" id="ARBA00022448"/>
    </source>
</evidence>
<proteinExistence type="predicted"/>
<dbReference type="SUPFAM" id="SSF103473">
    <property type="entry name" value="MFS general substrate transporter"/>
    <property type="match status" value="1"/>
</dbReference>
<evidence type="ECO:0000256" key="6">
    <source>
        <dbReference type="ARBA" id="ARBA00023136"/>
    </source>
</evidence>
<feature type="transmembrane region" description="Helical" evidence="7">
    <location>
        <begin position="130"/>
        <end position="151"/>
    </location>
</feature>
<reference evidence="9" key="1">
    <citation type="submission" date="2020-05" db="EMBL/GenBank/DDBJ databases">
        <authorList>
            <person name="Chiriac C."/>
            <person name="Salcher M."/>
            <person name="Ghai R."/>
            <person name="Kavagutti S V."/>
        </authorList>
    </citation>
    <scope>NUCLEOTIDE SEQUENCE</scope>
</reference>
<dbReference type="Gene3D" id="1.20.1250.20">
    <property type="entry name" value="MFS general substrate transporter like domains"/>
    <property type="match status" value="1"/>
</dbReference>
<dbReference type="PROSITE" id="PS50850">
    <property type="entry name" value="MFS"/>
    <property type="match status" value="1"/>
</dbReference>
<keyword evidence="2" id="KW-0813">Transport</keyword>
<evidence type="ECO:0000256" key="7">
    <source>
        <dbReference type="SAM" id="Phobius"/>
    </source>
</evidence>
<dbReference type="InterPro" id="IPR011701">
    <property type="entry name" value="MFS"/>
</dbReference>
<feature type="transmembrane region" description="Helical" evidence="7">
    <location>
        <begin position="236"/>
        <end position="256"/>
    </location>
</feature>
<feature type="transmembrane region" description="Helical" evidence="7">
    <location>
        <begin position="355"/>
        <end position="376"/>
    </location>
</feature>
<name>A0A6J6YYQ0_9ZZZZ</name>
<dbReference type="PANTHER" id="PTHR23517">
    <property type="entry name" value="RESISTANCE PROTEIN MDTM, PUTATIVE-RELATED-RELATED"/>
    <property type="match status" value="1"/>
</dbReference>
<dbReference type="GO" id="GO:0005886">
    <property type="term" value="C:plasma membrane"/>
    <property type="evidence" value="ECO:0007669"/>
    <property type="project" value="UniProtKB-SubCell"/>
</dbReference>
<evidence type="ECO:0000256" key="4">
    <source>
        <dbReference type="ARBA" id="ARBA00022692"/>
    </source>
</evidence>
<gene>
    <name evidence="9" type="ORF">UFOPK2992_01733</name>
</gene>
<dbReference type="EMBL" id="CAFAAI010000353">
    <property type="protein sequence ID" value="CAB4813474.1"/>
    <property type="molecule type" value="Genomic_DNA"/>
</dbReference>
<dbReference type="AlphaFoldDB" id="A0A6J6YYQ0"/>
<evidence type="ECO:0000259" key="8">
    <source>
        <dbReference type="PROSITE" id="PS50850"/>
    </source>
</evidence>
<protein>
    <submittedName>
        <fullName evidence="9">Unannotated protein</fullName>
    </submittedName>
</protein>
<dbReference type="Pfam" id="PF07690">
    <property type="entry name" value="MFS_1"/>
    <property type="match status" value="1"/>
</dbReference>
<dbReference type="InterPro" id="IPR050171">
    <property type="entry name" value="MFS_Transporters"/>
</dbReference>
<evidence type="ECO:0000256" key="5">
    <source>
        <dbReference type="ARBA" id="ARBA00022989"/>
    </source>
</evidence>
<evidence type="ECO:0000313" key="9">
    <source>
        <dbReference type="EMBL" id="CAB4813474.1"/>
    </source>
</evidence>
<keyword evidence="4 7" id="KW-0812">Transmembrane</keyword>
<feature type="transmembrane region" description="Helical" evidence="7">
    <location>
        <begin position="290"/>
        <end position="317"/>
    </location>
</feature>
<feature type="transmembrane region" description="Helical" evidence="7">
    <location>
        <begin position="268"/>
        <end position="284"/>
    </location>
</feature>
<keyword evidence="3" id="KW-1003">Cell membrane</keyword>
<feature type="transmembrane region" description="Helical" evidence="7">
    <location>
        <begin position="72"/>
        <end position="91"/>
    </location>
</feature>
<sequence>MQHRRLLITFGLLSGLFGAGYGVMFTMLDDFRDKYGISASALGLIVAVGFFSSFFAQVFIAPRADRGHARQLVYLGMLFNVAGLMGMAFGHNAVLLMLARIVMGIGAGMAGPAIRRIVILADPDHLGQNIGRLLAADVAGFAAGPAISAALTKPFGIAAPFLVLAIASIACLPVIARIHVDETDAADRPVTRFAFDLLRSRPYVGAISLGAAVFLMVGTFDSLWVLVLSDLNTSDLIANLGITLFAVPLAVLGPFGGRLAQRLGPFRVGSVGLLVGAAMMFSYGRLPSGIAMFSVAMFHAVNDGVTVSASGVAVGLVAPADRQAGAQGLMGGVQTLAGGLAAIVASSLYQRSGRATAYTTCAVAMAVLVAFGLACAGRNWATKPADETLDTPSATPVPG</sequence>
<dbReference type="InterPro" id="IPR036259">
    <property type="entry name" value="MFS_trans_sf"/>
</dbReference>
<dbReference type="PANTHER" id="PTHR23517:SF13">
    <property type="entry name" value="MAJOR FACILITATOR SUPERFAMILY MFS_1"/>
    <property type="match status" value="1"/>
</dbReference>
<organism evidence="9">
    <name type="scientific">freshwater metagenome</name>
    <dbReference type="NCBI Taxonomy" id="449393"/>
    <lineage>
        <taxon>unclassified sequences</taxon>
        <taxon>metagenomes</taxon>
        <taxon>ecological metagenomes</taxon>
    </lineage>
</organism>
<feature type="transmembrane region" description="Helical" evidence="7">
    <location>
        <begin position="329"/>
        <end position="349"/>
    </location>
</feature>
<comment type="subcellular location">
    <subcellularLocation>
        <location evidence="1">Cell membrane</location>
        <topology evidence="1">Multi-pass membrane protein</topology>
    </subcellularLocation>
</comment>
<keyword evidence="6 7" id="KW-0472">Membrane</keyword>
<dbReference type="GO" id="GO:0022857">
    <property type="term" value="F:transmembrane transporter activity"/>
    <property type="evidence" value="ECO:0007669"/>
    <property type="project" value="InterPro"/>
</dbReference>
<feature type="transmembrane region" description="Helical" evidence="7">
    <location>
        <begin position="38"/>
        <end position="60"/>
    </location>
</feature>
<keyword evidence="5 7" id="KW-1133">Transmembrane helix</keyword>